<comment type="caution">
    <text evidence="9">The sequence shown here is derived from an EMBL/GenBank/DDBJ whole genome shotgun (WGS) entry which is preliminary data.</text>
</comment>
<evidence type="ECO:0000313" key="10">
    <source>
        <dbReference type="Proteomes" id="UP001597557"/>
    </source>
</evidence>
<protein>
    <submittedName>
        <fullName evidence="9">DUF421 domain-containing protein</fullName>
    </submittedName>
</protein>
<dbReference type="Gene3D" id="3.30.240.20">
    <property type="entry name" value="bsu07140 like domains"/>
    <property type="match status" value="1"/>
</dbReference>
<evidence type="ECO:0000256" key="1">
    <source>
        <dbReference type="ARBA" id="ARBA00004651"/>
    </source>
</evidence>
<reference evidence="10" key="1">
    <citation type="journal article" date="2019" name="Int. J. Syst. Evol. Microbiol.">
        <title>The Global Catalogue of Microorganisms (GCM) 10K type strain sequencing project: providing services to taxonomists for standard genome sequencing and annotation.</title>
        <authorList>
            <consortium name="The Broad Institute Genomics Platform"/>
            <consortium name="The Broad Institute Genome Sequencing Center for Infectious Disease"/>
            <person name="Wu L."/>
            <person name="Ma J."/>
        </authorList>
    </citation>
    <scope>NUCLEOTIDE SEQUENCE [LARGE SCALE GENOMIC DNA]</scope>
    <source>
        <strain evidence="10">KCTC 22437</strain>
    </source>
</reference>
<organism evidence="9 10">
    <name type="scientific">Mucilaginibacter ximonensis</name>
    <dbReference type="NCBI Taxonomy" id="538021"/>
    <lineage>
        <taxon>Bacteria</taxon>
        <taxon>Pseudomonadati</taxon>
        <taxon>Bacteroidota</taxon>
        <taxon>Sphingobacteriia</taxon>
        <taxon>Sphingobacteriales</taxon>
        <taxon>Sphingobacteriaceae</taxon>
        <taxon>Mucilaginibacter</taxon>
    </lineage>
</organism>
<name>A0ABW5YFS1_9SPHI</name>
<sequence>MISFSYDFWFGTKERLDISEMTIRGVIIFVLALILIRISGRRSFGLRTPVDNIVSILLGAVLSRAVVGASPFLPVVITCLIVVTLHRTLGWFIARNPRFSRFVEGDKILIYKDSKFLEDNMKRVQICREDVMQGIRRQSLTEDLREIDHVYIERNGEISAIRKK</sequence>
<proteinExistence type="inferred from homology"/>
<evidence type="ECO:0000256" key="5">
    <source>
        <dbReference type="ARBA" id="ARBA00022989"/>
    </source>
</evidence>
<dbReference type="InterPro" id="IPR007353">
    <property type="entry name" value="DUF421"/>
</dbReference>
<accession>A0ABW5YFS1</accession>
<evidence type="ECO:0000256" key="2">
    <source>
        <dbReference type="ARBA" id="ARBA00006448"/>
    </source>
</evidence>
<dbReference type="Pfam" id="PF04239">
    <property type="entry name" value="DUF421"/>
    <property type="match status" value="1"/>
</dbReference>
<evidence type="ECO:0000256" key="7">
    <source>
        <dbReference type="SAM" id="Phobius"/>
    </source>
</evidence>
<dbReference type="PANTHER" id="PTHR34582:SF6">
    <property type="entry name" value="UPF0702 TRANSMEMBRANE PROTEIN YCAP"/>
    <property type="match status" value="1"/>
</dbReference>
<dbReference type="EMBL" id="JBHUPD010000003">
    <property type="protein sequence ID" value="MFD2874132.1"/>
    <property type="molecule type" value="Genomic_DNA"/>
</dbReference>
<dbReference type="Proteomes" id="UP001597557">
    <property type="component" value="Unassembled WGS sequence"/>
</dbReference>
<dbReference type="RefSeq" id="WP_377188199.1">
    <property type="nucleotide sequence ID" value="NZ_JBHUPD010000003.1"/>
</dbReference>
<evidence type="ECO:0000256" key="4">
    <source>
        <dbReference type="ARBA" id="ARBA00022692"/>
    </source>
</evidence>
<evidence type="ECO:0000256" key="3">
    <source>
        <dbReference type="ARBA" id="ARBA00022475"/>
    </source>
</evidence>
<evidence type="ECO:0000256" key="6">
    <source>
        <dbReference type="ARBA" id="ARBA00023136"/>
    </source>
</evidence>
<keyword evidence="10" id="KW-1185">Reference proteome</keyword>
<comment type="subcellular location">
    <subcellularLocation>
        <location evidence="1">Cell membrane</location>
        <topology evidence="1">Multi-pass membrane protein</topology>
    </subcellularLocation>
</comment>
<feature type="domain" description="YetF C-terminal" evidence="8">
    <location>
        <begin position="95"/>
        <end position="164"/>
    </location>
</feature>
<keyword evidence="3" id="KW-1003">Cell membrane</keyword>
<keyword evidence="5 7" id="KW-1133">Transmembrane helix</keyword>
<evidence type="ECO:0000313" key="9">
    <source>
        <dbReference type="EMBL" id="MFD2874132.1"/>
    </source>
</evidence>
<keyword evidence="4 7" id="KW-0812">Transmembrane</keyword>
<feature type="transmembrane region" description="Helical" evidence="7">
    <location>
        <begin position="73"/>
        <end position="94"/>
    </location>
</feature>
<gene>
    <name evidence="9" type="ORF">ACFS5N_16740</name>
</gene>
<feature type="transmembrane region" description="Helical" evidence="7">
    <location>
        <begin position="21"/>
        <end position="38"/>
    </location>
</feature>
<dbReference type="InterPro" id="IPR023090">
    <property type="entry name" value="UPF0702_alpha/beta_dom_sf"/>
</dbReference>
<keyword evidence="6 7" id="KW-0472">Membrane</keyword>
<comment type="similarity">
    <text evidence="2">Belongs to the UPF0702 family.</text>
</comment>
<dbReference type="PANTHER" id="PTHR34582">
    <property type="entry name" value="UPF0702 TRANSMEMBRANE PROTEIN YCAP"/>
    <property type="match status" value="1"/>
</dbReference>
<evidence type="ECO:0000259" key="8">
    <source>
        <dbReference type="Pfam" id="PF04239"/>
    </source>
</evidence>